<dbReference type="PRINTS" id="PR00978">
    <property type="entry name" value="STARPROTEIN"/>
</dbReference>
<dbReference type="InterPro" id="IPR002913">
    <property type="entry name" value="START_lipid-bd_dom"/>
</dbReference>
<evidence type="ECO:0000313" key="9">
    <source>
        <dbReference type="RefSeq" id="XP_031570768.1"/>
    </source>
</evidence>
<dbReference type="InParanoid" id="A0A6P8IXL9"/>
<keyword evidence="3 5" id="KW-0472">Membrane</keyword>
<accession>A0A6P8IXL9</accession>
<dbReference type="SUPFAM" id="SSF55961">
    <property type="entry name" value="Bet v1-like"/>
    <property type="match status" value="1"/>
</dbReference>
<feature type="transmembrane region" description="Helical" evidence="5">
    <location>
        <begin position="134"/>
        <end position="153"/>
    </location>
</feature>
<name>A0A6P8IXL9_ACTTE</name>
<feature type="region of interest" description="Disordered" evidence="4">
    <location>
        <begin position="1"/>
        <end position="24"/>
    </location>
</feature>
<dbReference type="SMART" id="SM00234">
    <property type="entry name" value="START"/>
    <property type="match status" value="1"/>
</dbReference>
<evidence type="ECO:0000256" key="2">
    <source>
        <dbReference type="ARBA" id="ARBA00022692"/>
    </source>
</evidence>
<organism evidence="8 9">
    <name type="scientific">Actinia tenebrosa</name>
    <name type="common">Australian red waratah sea anemone</name>
    <dbReference type="NCBI Taxonomy" id="6105"/>
    <lineage>
        <taxon>Eukaryota</taxon>
        <taxon>Metazoa</taxon>
        <taxon>Cnidaria</taxon>
        <taxon>Anthozoa</taxon>
        <taxon>Hexacorallia</taxon>
        <taxon>Actiniaria</taxon>
        <taxon>Actiniidae</taxon>
        <taxon>Actinia</taxon>
    </lineage>
</organism>
<feature type="domain" description="MENTAL" evidence="7">
    <location>
        <begin position="28"/>
        <end position="201"/>
    </location>
</feature>
<feature type="compositionally biased region" description="Low complexity" evidence="4">
    <location>
        <begin position="9"/>
        <end position="24"/>
    </location>
</feature>
<dbReference type="PROSITE" id="PS50848">
    <property type="entry name" value="START"/>
    <property type="match status" value="1"/>
</dbReference>
<evidence type="ECO:0000259" key="7">
    <source>
        <dbReference type="PROSITE" id="PS51439"/>
    </source>
</evidence>
<dbReference type="AlphaFoldDB" id="A0A6P8IXL9"/>
<keyword evidence="2 5" id="KW-0812">Transmembrane</keyword>
<dbReference type="GeneID" id="116305075"/>
<evidence type="ECO:0000313" key="8">
    <source>
        <dbReference type="Proteomes" id="UP000515163"/>
    </source>
</evidence>
<gene>
    <name evidence="9" type="primary">LOC116305075</name>
</gene>
<feature type="region of interest" description="Disordered" evidence="4">
    <location>
        <begin position="203"/>
        <end position="223"/>
    </location>
</feature>
<dbReference type="Proteomes" id="UP000515163">
    <property type="component" value="Unplaced"/>
</dbReference>
<feature type="transmembrane region" description="Helical" evidence="5">
    <location>
        <begin position="103"/>
        <end position="122"/>
    </location>
</feature>
<feature type="compositionally biased region" description="Polar residues" evidence="4">
    <location>
        <begin position="203"/>
        <end position="216"/>
    </location>
</feature>
<dbReference type="GO" id="GO:0005789">
    <property type="term" value="C:endoplasmic reticulum membrane"/>
    <property type="evidence" value="ECO:0007669"/>
    <property type="project" value="TreeGrafter"/>
</dbReference>
<evidence type="ECO:0000259" key="6">
    <source>
        <dbReference type="PROSITE" id="PS50848"/>
    </source>
</evidence>
<proteinExistence type="predicted"/>
<protein>
    <submittedName>
        <fullName evidence="9">StAR-related lipid transfer protein 3-like isoform X1</fullName>
    </submittedName>
</protein>
<dbReference type="KEGG" id="aten:116305075"/>
<dbReference type="InterPro" id="IPR051869">
    <property type="entry name" value="STARD3"/>
</dbReference>
<feature type="transmembrane region" description="Helical" evidence="5">
    <location>
        <begin position="34"/>
        <end position="53"/>
    </location>
</feature>
<keyword evidence="5" id="KW-1133">Transmembrane helix</keyword>
<dbReference type="PANTHER" id="PTHR46121">
    <property type="entry name" value="STEROIDOGENIC ACUTE REGULATORY PROTEIN-LIKE"/>
    <property type="match status" value="1"/>
</dbReference>
<dbReference type="GO" id="GO:0031902">
    <property type="term" value="C:late endosome membrane"/>
    <property type="evidence" value="ECO:0007669"/>
    <property type="project" value="TreeGrafter"/>
</dbReference>
<dbReference type="Pfam" id="PF10457">
    <property type="entry name" value="MENTAL"/>
    <property type="match status" value="1"/>
</dbReference>
<evidence type="ECO:0000256" key="3">
    <source>
        <dbReference type="ARBA" id="ARBA00023136"/>
    </source>
</evidence>
<dbReference type="Pfam" id="PF01852">
    <property type="entry name" value="START"/>
    <property type="match status" value="1"/>
</dbReference>
<evidence type="ECO:0000256" key="5">
    <source>
        <dbReference type="SAM" id="Phobius"/>
    </source>
</evidence>
<dbReference type="Gene3D" id="3.30.530.20">
    <property type="match status" value="1"/>
</dbReference>
<dbReference type="GO" id="GO:0099044">
    <property type="term" value="P:vesicle tethering to endoplasmic reticulum"/>
    <property type="evidence" value="ECO:0007669"/>
    <property type="project" value="TreeGrafter"/>
</dbReference>
<dbReference type="InterPro" id="IPR019498">
    <property type="entry name" value="MENTAL"/>
</dbReference>
<dbReference type="OrthoDB" id="74575at2759"/>
<dbReference type="FunCoup" id="A0A6P8IXL9">
    <property type="interactions" value="2447"/>
</dbReference>
<reference evidence="9" key="1">
    <citation type="submission" date="2025-08" db="UniProtKB">
        <authorList>
            <consortium name="RefSeq"/>
        </authorList>
    </citation>
    <scope>IDENTIFICATION</scope>
    <source>
        <tissue evidence="9">Tentacle</tissue>
    </source>
</reference>
<dbReference type="PANTHER" id="PTHR46121:SF4">
    <property type="entry name" value="STEROIDOGENIC ACUTE REGULATORY PROTEIN-LIKE"/>
    <property type="match status" value="1"/>
</dbReference>
<dbReference type="RefSeq" id="XP_031570768.1">
    <property type="nucleotide sequence ID" value="XM_031714908.1"/>
</dbReference>
<comment type="subcellular location">
    <subcellularLocation>
        <location evidence="1">Membrane</location>
        <topology evidence="1">Multi-pass membrane protein</topology>
    </subcellularLocation>
</comment>
<dbReference type="PROSITE" id="PS51439">
    <property type="entry name" value="MENTAL"/>
    <property type="match status" value="1"/>
</dbReference>
<dbReference type="InterPro" id="IPR023393">
    <property type="entry name" value="START-like_dom_sf"/>
</dbReference>
<keyword evidence="8" id="KW-1185">Reference proteome</keyword>
<dbReference type="InterPro" id="IPR000799">
    <property type="entry name" value="StAR-like"/>
</dbReference>
<feature type="transmembrane region" description="Helical" evidence="5">
    <location>
        <begin position="73"/>
        <end position="96"/>
    </location>
</feature>
<evidence type="ECO:0000256" key="4">
    <source>
        <dbReference type="SAM" id="MobiDB-lite"/>
    </source>
</evidence>
<sequence length="438" mass="49969">MDRLPNGISRRSYSSGSRTDSTTTFRQFSPSRRMFCLLTVFDFFFILVAWLIYANAFNGLNLSLEKEVAHYKIASSLFDIVLLSLWRMVVLLLVYALFHSRKWYAIAITTSISTGFIIAKVVEYNFKTNNHHPMDYVSIIVSLFLCWAETLFLDFKVFPSELKAEQRMLAAGSLDTTAGERRPLLDENPSSYHTRTWLTEQSSFYTPYGSPPSSITSEDEGEDANAQLSSEDVHFKRKAKEIFGIAWDLLTVDKKWKHEKNKDGIIVESCILKDTGKMFKVQCSIDAPPSVVFSLIVLRVEDGPKWNSSVAESRVLHKIDNHTDICYNVTTDQAGGMVSSRDFVNLRHWQKRGKAYFSCNASVEYQDMPPVNEHIRGENHPGGWLFAENEGHHDQTDFVMLVNTDLKGWLPQYLIDQAMTGVLFGTADCLRNYVHSQK</sequence>
<feature type="domain" description="START" evidence="6">
    <location>
        <begin position="256"/>
        <end position="419"/>
    </location>
</feature>
<dbReference type="GO" id="GO:0008289">
    <property type="term" value="F:lipid binding"/>
    <property type="evidence" value="ECO:0007669"/>
    <property type="project" value="InterPro"/>
</dbReference>
<dbReference type="GO" id="GO:0005765">
    <property type="term" value="C:lysosomal membrane"/>
    <property type="evidence" value="ECO:0007669"/>
    <property type="project" value="TreeGrafter"/>
</dbReference>
<evidence type="ECO:0000256" key="1">
    <source>
        <dbReference type="ARBA" id="ARBA00004141"/>
    </source>
</evidence>
<dbReference type="GO" id="GO:0140284">
    <property type="term" value="C:endoplasmic reticulum-endosome membrane contact site"/>
    <property type="evidence" value="ECO:0007669"/>
    <property type="project" value="TreeGrafter"/>
</dbReference>